<feature type="region of interest" description="Disordered" evidence="1">
    <location>
        <begin position="649"/>
        <end position="700"/>
    </location>
</feature>
<feature type="region of interest" description="Disordered" evidence="1">
    <location>
        <begin position="294"/>
        <end position="339"/>
    </location>
</feature>
<reference evidence="4" key="1">
    <citation type="thesis" date="2015" institute="Rutgers" country="The State University of New Jersey, 14 College Farm Rd., New Brunswick, NJ, USA">
        <title>Ammonia toxicity in bacteria and its implications for treatment of and resource recovery from highly nitrogenous organic wastes.</title>
        <authorList>
            <person name="Luther A.K."/>
        </authorList>
    </citation>
    <scope>NUCLEOTIDE SEQUENCE</scope>
    <source>
        <strain evidence="4">RT-10B</strain>
    </source>
</reference>
<keyword evidence="2" id="KW-1133">Transmembrane helix</keyword>
<feature type="compositionally biased region" description="Low complexity" evidence="1">
    <location>
        <begin position="321"/>
        <end position="336"/>
    </location>
</feature>
<feature type="compositionally biased region" description="Low complexity" evidence="1">
    <location>
        <begin position="649"/>
        <end position="692"/>
    </location>
</feature>
<feature type="region of interest" description="Disordered" evidence="1">
    <location>
        <begin position="211"/>
        <end position="234"/>
    </location>
</feature>
<proteinExistence type="predicted"/>
<evidence type="ECO:0000313" key="5">
    <source>
        <dbReference type="Proteomes" id="UP000241434"/>
    </source>
</evidence>
<dbReference type="RefSeq" id="WP_106776263.1">
    <property type="nucleotide sequence ID" value="NZ_JYGE01000003.1"/>
</dbReference>
<dbReference type="OrthoDB" id="3186156at2"/>
<name>A0A2P7Q0Q1_9FIRM</name>
<dbReference type="Proteomes" id="UP000241434">
    <property type="component" value="Unassembled WGS sequence"/>
</dbReference>
<accession>A0A2P7Q0Q1</accession>
<feature type="compositionally biased region" description="Basic and acidic residues" evidence="1">
    <location>
        <begin position="392"/>
        <end position="405"/>
    </location>
</feature>
<dbReference type="Gene3D" id="3.90.70.10">
    <property type="entry name" value="Cysteine proteinases"/>
    <property type="match status" value="1"/>
</dbReference>
<feature type="compositionally biased region" description="Basic residues" evidence="1">
    <location>
        <begin position="80"/>
        <end position="94"/>
    </location>
</feature>
<gene>
    <name evidence="4" type="ORF">UF10_02540</name>
</gene>
<feature type="compositionally biased region" description="Basic and acidic residues" evidence="1">
    <location>
        <begin position="211"/>
        <end position="226"/>
    </location>
</feature>
<evidence type="ECO:0000259" key="3">
    <source>
        <dbReference type="Pfam" id="PF13529"/>
    </source>
</evidence>
<dbReference type="EMBL" id="JYGE01000003">
    <property type="protein sequence ID" value="PSJ31536.1"/>
    <property type="molecule type" value="Genomic_DNA"/>
</dbReference>
<organism evidence="4 5">
    <name type="scientific">Peptostreptococcus russellii</name>
    <dbReference type="NCBI Taxonomy" id="215200"/>
    <lineage>
        <taxon>Bacteria</taxon>
        <taxon>Bacillati</taxon>
        <taxon>Bacillota</taxon>
        <taxon>Clostridia</taxon>
        <taxon>Peptostreptococcales</taxon>
        <taxon>Peptostreptococcaceae</taxon>
        <taxon>Peptostreptococcus</taxon>
    </lineage>
</organism>
<sequence>MASNSRKSTRYTYKGNNKKVENKYANIYQDLSEKEEIYKSNVLKKIHKLSDEEKEKEEEEKAKKLESKILSTEEAEQNAQRRRQAARNQKRIATHKSSPVSSSKRASELSKLESIEKLKREKWALKNNNTEDNIDTDIDIQDTSERKRINLGQLEDDNLGYTGDSFEELGDISTVEPIVNDAEYIRRKARERALMDKSNVKIYKEYSDFERPNIGKKRENKEDDKLSISSEEDSSDFDTKILDSSILDIPTLEEKISAYEDDETTKREILKNEQDIKERESEIEKILKLKEEKFADTNESTNSDRSSRRKSRTQRNNFDESSSQSVNNSRANNRNNVYRKSTAKKEGKLNIKKIGGIVIILFLVIIFVAAGIDKFKSDKTKTTPKNTATTQVKKEDEKSKTEKKEESIEEKINKLEVIKGKLNADESQRMDYIIENIKSYPENMINLLIANPETIDFVYSYKDKDKYNAKSLEGNISSSYYVDGSVPLYLQWDRRWGYRNYGKEMIGLSGCGPTSLAMVVRHFDRGSNVNPYDVAKYSEENGYLSKDNFTSWKLFDTGLKKYGLESRDVVPVEAKMKKALDDGQILIVSVKPGIFTERGHIIVIKGYNKEGDFLINDPNSIVNTNKSWSYDELKNDLRKIWAVSEIGSSNYSSSDDTDSSSNTSSEAEGSSSKSSSESSSNQSDNSTGNSDDPSIIQDIE</sequence>
<dbReference type="Pfam" id="PF13529">
    <property type="entry name" value="Peptidase_C39_2"/>
    <property type="match status" value="1"/>
</dbReference>
<feature type="transmembrane region" description="Helical" evidence="2">
    <location>
        <begin position="354"/>
        <end position="372"/>
    </location>
</feature>
<keyword evidence="5" id="KW-1185">Reference proteome</keyword>
<feature type="compositionally biased region" description="Basic and acidic residues" evidence="1">
    <location>
        <begin position="48"/>
        <end position="67"/>
    </location>
</feature>
<evidence type="ECO:0000256" key="2">
    <source>
        <dbReference type="SAM" id="Phobius"/>
    </source>
</evidence>
<feature type="domain" description="Peptidase C39-like" evidence="3">
    <location>
        <begin position="485"/>
        <end position="619"/>
    </location>
</feature>
<evidence type="ECO:0000256" key="1">
    <source>
        <dbReference type="SAM" id="MobiDB-lite"/>
    </source>
</evidence>
<dbReference type="AlphaFoldDB" id="A0A2P7Q0Q1"/>
<protein>
    <recommendedName>
        <fullName evidence="3">Peptidase C39-like domain-containing protein</fullName>
    </recommendedName>
</protein>
<evidence type="ECO:0000313" key="4">
    <source>
        <dbReference type="EMBL" id="PSJ31536.1"/>
    </source>
</evidence>
<keyword evidence="2" id="KW-0472">Membrane</keyword>
<keyword evidence="2" id="KW-0812">Transmembrane</keyword>
<comment type="caution">
    <text evidence="4">The sequence shown here is derived from an EMBL/GenBank/DDBJ whole genome shotgun (WGS) entry which is preliminary data.</text>
</comment>
<feature type="region of interest" description="Disordered" evidence="1">
    <location>
        <begin position="378"/>
        <end position="405"/>
    </location>
</feature>
<dbReference type="InterPro" id="IPR039564">
    <property type="entry name" value="Peptidase_C39-like"/>
</dbReference>
<feature type="region of interest" description="Disordered" evidence="1">
    <location>
        <begin position="46"/>
        <end position="111"/>
    </location>
</feature>